<dbReference type="Pfam" id="PF10239">
    <property type="entry name" value="DUF2465"/>
    <property type="match status" value="1"/>
</dbReference>
<dbReference type="Pfam" id="PF20667">
    <property type="entry name" value="Sec10_N"/>
    <property type="match status" value="1"/>
</dbReference>
<accession>A0AAE9EZA5</accession>
<feature type="compositionally biased region" description="Basic and acidic residues" evidence="9">
    <location>
        <begin position="267"/>
        <end position="279"/>
    </location>
</feature>
<proteinExistence type="inferred from homology"/>
<feature type="coiled-coil region" evidence="8">
    <location>
        <begin position="658"/>
        <end position="710"/>
    </location>
</feature>
<protein>
    <recommendedName>
        <fullName evidence="3">Exocyst complex component 5</fullName>
    </recommendedName>
    <alternativeName>
        <fullName evidence="7">Exocyst complex component Sec10</fullName>
    </alternativeName>
</protein>
<feature type="compositionally biased region" description="Polar residues" evidence="9">
    <location>
        <begin position="286"/>
        <end position="305"/>
    </location>
</feature>
<evidence type="ECO:0000256" key="4">
    <source>
        <dbReference type="ARBA" id="ARBA00022448"/>
    </source>
</evidence>
<dbReference type="PANTHER" id="PTHR12100:SF0">
    <property type="entry name" value="EXOCYST COMPLEX COMPONENT 5"/>
    <property type="match status" value="1"/>
</dbReference>
<dbReference type="InterPro" id="IPR048627">
    <property type="entry name" value="Sec10_HB"/>
</dbReference>
<evidence type="ECO:0000256" key="6">
    <source>
        <dbReference type="ARBA" id="ARBA00023054"/>
    </source>
</evidence>
<evidence type="ECO:0000256" key="3">
    <source>
        <dbReference type="ARBA" id="ARBA00017524"/>
    </source>
</evidence>
<sequence>MSDGVTIEFATRITAQCAEIRDLYEIEEYVRQPNEQNIIEFLYDLSAFLLELECPHEELTCGDITTRFCSQSSRDLLSSFLASEVKTARLVTLRKIESGEIVSEKRDLELTPVIDAAFRTLDIPKHTGSVNEWKLMETLRQKTESRVTQSQRNPLFKATLDDKTLPDIEKQCEFFSRDFYNRLLLLNSRLKVTVESFLWNDRLKIHRENIQSILSARVEEIGKLKANSDIAHLLSASSSLLYIQKASDVSRRNRTKTKQHPLSSGEAPKDRGGRTDEMVGVKQESFKQQQHNYNRQNSHQQNRSKGTFERPKTHEEQVLEQHTSLHGQSWRGGHRGGRGRGGGRGGRGSSRILAVRQREEMISPPIRLASATIGRASFRMFLSASGTQCQWNCRWSTTAAFKHLDKLIIETPDDAMEIASRLSATEQLMLKTAIDDCLTRKEKEKVEELTKEQVKGIFLVNSIPFIGFGLLDNMIMILAGEYIDQKLGAVLAISTMAAAALGNLISDIAGVGLAHYVEVAVQRVGIKHPVLTAAQVDSGRARFTTNAARAAGLTIGCLLGMFPLLFFNDDDGEDKKKNKETKIVAVEYWCALLRRITVAGGPQKLNMSGGQYVTYVQDLEQEPFDAIDLVEKLAWRMTGSAQTINDPVSLKTRFEEEIGSLQMLCDQFQSKIDTLEKQMNEEKKEYVQKLQRLHEKNTEAIDKMKQLDHTMQSVSTKVVHLGDQLESVDQPRSRAHDAHQLMQHFDEFLSDQPLNSMIFTDPDKLLESADLVHKLYSISQELNKDKFSTVQARIAQRYKVVEDLLIEEFIRSQRDEKKMAEVAKILSEFKGYSGCVDRYVEFLCQSIHPRGDGGEILADCLQLCRTQQPRIAAIFPSPHTVMQKLMLNLFTGRMKETINARLRECKETEDHEHYLRDLASLYSSTLKMCKELEKLHISPDSAFLSTLTDSIFQRYINTYCTEELRYLNDQCSNLLQRFYESKKHIKKQVGGGLHELKRDVAARLMTVETYGGETFVAEDVAISILQETKNAFGRAVQLCDTEDLPRHVENIVDCLLKYLYGDHLDYAVETGLSGISLAESKTEPPAYFFSIVAKCTSVILLMMKQFEDPIFPIIKDTIAEPSVSKKWQQSLRSLENKMSLGLERQLNSIVGYVKFLFSEQKKTDFRPDSQQIDIRVSPQCQIASRFLASQVAAMELGCDGENLEALQSDLANRLFIFMLSHIKQFTYNSTGAVLLLCDVGELRSLISKWRVQQALAQWESLQALTNLLAVLPDQVNETAHSSSLENVDRQLIHDFVRLRTDFRSIKNFQI</sequence>
<dbReference type="Pfam" id="PF07393">
    <property type="entry name" value="Sec10_HB"/>
    <property type="match status" value="1"/>
</dbReference>
<dbReference type="GO" id="GO:0005737">
    <property type="term" value="C:cytoplasm"/>
    <property type="evidence" value="ECO:0007669"/>
    <property type="project" value="InterPro"/>
</dbReference>
<evidence type="ECO:0000256" key="7">
    <source>
        <dbReference type="ARBA" id="ARBA00031471"/>
    </source>
</evidence>
<dbReference type="InterPro" id="IPR018797">
    <property type="entry name" value="FAM98"/>
</dbReference>
<feature type="compositionally biased region" description="Basic and acidic residues" evidence="9">
    <location>
        <begin position="306"/>
        <end position="319"/>
    </location>
</feature>
<dbReference type="Pfam" id="PF10507">
    <property type="entry name" value="TMEM65"/>
    <property type="match status" value="1"/>
</dbReference>
<dbReference type="Proteomes" id="UP000829354">
    <property type="component" value="Chromosome IV"/>
</dbReference>
<dbReference type="PANTHER" id="PTHR12100">
    <property type="entry name" value="SEC10"/>
    <property type="match status" value="1"/>
</dbReference>
<evidence type="ECO:0000256" key="8">
    <source>
        <dbReference type="SAM" id="Coils"/>
    </source>
</evidence>
<keyword evidence="5" id="KW-0268">Exocytosis</keyword>
<feature type="compositionally biased region" description="Gly residues" evidence="9">
    <location>
        <begin position="339"/>
        <end position="348"/>
    </location>
</feature>
<keyword evidence="13" id="KW-1185">Reference proteome</keyword>
<dbReference type="GO" id="GO:0006887">
    <property type="term" value="P:exocytosis"/>
    <property type="evidence" value="ECO:0007669"/>
    <property type="project" value="UniProtKB-KW"/>
</dbReference>
<gene>
    <name evidence="12" type="ORF">L5515_012075</name>
</gene>
<dbReference type="InterPro" id="IPR009976">
    <property type="entry name" value="Sec10-like"/>
</dbReference>
<evidence type="ECO:0000313" key="12">
    <source>
        <dbReference type="EMBL" id="UMM30001.1"/>
    </source>
</evidence>
<dbReference type="InterPro" id="IPR019537">
    <property type="entry name" value="TMEM65"/>
</dbReference>
<evidence type="ECO:0000256" key="9">
    <source>
        <dbReference type="SAM" id="MobiDB-lite"/>
    </source>
</evidence>
<feature type="domain" description="Exocyst complex component Sec10-like alpha-helical bundle" evidence="10">
    <location>
        <begin position="767"/>
        <end position="1308"/>
    </location>
</feature>
<evidence type="ECO:0000256" key="2">
    <source>
        <dbReference type="ARBA" id="ARBA00007218"/>
    </source>
</evidence>
<keyword evidence="6 8" id="KW-0175">Coiled coil</keyword>
<dbReference type="EMBL" id="CP092623">
    <property type="protein sequence ID" value="UMM30001.1"/>
    <property type="molecule type" value="Genomic_DNA"/>
</dbReference>
<name>A0AAE9EZA5_CAEBR</name>
<evidence type="ECO:0000259" key="10">
    <source>
        <dbReference type="Pfam" id="PF07393"/>
    </source>
</evidence>
<evidence type="ECO:0000256" key="5">
    <source>
        <dbReference type="ARBA" id="ARBA00022483"/>
    </source>
</evidence>
<reference evidence="12 13" key="1">
    <citation type="submission" date="2022-04" db="EMBL/GenBank/DDBJ databases">
        <title>Chromosome-level reference genomes for two strains of Caenorhabditis briggsae: an improved platform for comparative genomics.</title>
        <authorList>
            <person name="Stevens L."/>
            <person name="Andersen E."/>
        </authorList>
    </citation>
    <scope>NUCLEOTIDE SEQUENCE [LARGE SCALE GENOMIC DNA]</scope>
    <source>
        <strain evidence="12">VX34</strain>
        <tissue evidence="12">Whole-organism</tissue>
    </source>
</reference>
<comment type="similarity">
    <text evidence="2">Belongs to the FAM98 family.</text>
</comment>
<feature type="domain" description="Exocyst complex component Sec10 N-terminal" evidence="11">
    <location>
        <begin position="650"/>
        <end position="761"/>
    </location>
</feature>
<feature type="region of interest" description="Disordered" evidence="9">
    <location>
        <begin position="247"/>
        <end position="350"/>
    </location>
</feature>
<organism evidence="12 13">
    <name type="scientific">Caenorhabditis briggsae</name>
    <dbReference type="NCBI Taxonomy" id="6238"/>
    <lineage>
        <taxon>Eukaryota</taxon>
        <taxon>Metazoa</taxon>
        <taxon>Ecdysozoa</taxon>
        <taxon>Nematoda</taxon>
        <taxon>Chromadorea</taxon>
        <taxon>Rhabditida</taxon>
        <taxon>Rhabditina</taxon>
        <taxon>Rhabditomorpha</taxon>
        <taxon>Rhabditoidea</taxon>
        <taxon>Rhabditidae</taxon>
        <taxon>Peloderinae</taxon>
        <taxon>Caenorhabditis</taxon>
    </lineage>
</organism>
<keyword evidence="4" id="KW-0813">Transport</keyword>
<comment type="similarity">
    <text evidence="1">Belongs to the SEC10 family.</text>
</comment>
<evidence type="ECO:0000313" key="13">
    <source>
        <dbReference type="Proteomes" id="UP000829354"/>
    </source>
</evidence>
<evidence type="ECO:0000259" key="11">
    <source>
        <dbReference type="Pfam" id="PF20667"/>
    </source>
</evidence>
<dbReference type="InterPro" id="IPR048625">
    <property type="entry name" value="Sec10_N"/>
</dbReference>
<evidence type="ECO:0000256" key="1">
    <source>
        <dbReference type="ARBA" id="ARBA00006572"/>
    </source>
</evidence>